<evidence type="ECO:0000256" key="2">
    <source>
        <dbReference type="SAM" id="MobiDB-lite"/>
    </source>
</evidence>
<dbReference type="InterPro" id="IPR001509">
    <property type="entry name" value="Epimerase_deHydtase"/>
</dbReference>
<dbReference type="FunFam" id="3.40.50.720:FF:000219">
    <property type="entry name" value="Cinnamoyl-CoA reductase 1"/>
    <property type="match status" value="1"/>
</dbReference>
<dbReference type="Gene3D" id="3.40.50.720">
    <property type="entry name" value="NAD(P)-binding Rossmann-like Domain"/>
    <property type="match status" value="2"/>
</dbReference>
<accession>A0ABC9DIQ6</accession>
<dbReference type="GO" id="GO:0016491">
    <property type="term" value="F:oxidoreductase activity"/>
    <property type="evidence" value="ECO:0007669"/>
    <property type="project" value="UniProtKB-KW"/>
</dbReference>
<dbReference type="AlphaFoldDB" id="A0ABC9DIQ6"/>
<organism evidence="4 5">
    <name type="scientific">Urochloa decumbens</name>
    <dbReference type="NCBI Taxonomy" id="240449"/>
    <lineage>
        <taxon>Eukaryota</taxon>
        <taxon>Viridiplantae</taxon>
        <taxon>Streptophyta</taxon>
        <taxon>Embryophyta</taxon>
        <taxon>Tracheophyta</taxon>
        <taxon>Spermatophyta</taxon>
        <taxon>Magnoliopsida</taxon>
        <taxon>Liliopsida</taxon>
        <taxon>Poales</taxon>
        <taxon>Poaceae</taxon>
        <taxon>PACMAD clade</taxon>
        <taxon>Panicoideae</taxon>
        <taxon>Panicodae</taxon>
        <taxon>Paniceae</taxon>
        <taxon>Melinidinae</taxon>
        <taxon>Urochloa</taxon>
    </lineage>
</organism>
<dbReference type="CDD" id="cd08958">
    <property type="entry name" value="FR_SDR_e"/>
    <property type="match status" value="1"/>
</dbReference>
<name>A0ABC9DIQ6_9POAL</name>
<feature type="domain" description="NAD-dependent epimerase/dehydratase" evidence="3">
    <location>
        <begin position="189"/>
        <end position="384"/>
    </location>
</feature>
<protein>
    <recommendedName>
        <fullName evidence="3">NAD-dependent epimerase/dehydratase domain-containing protein</fullName>
    </recommendedName>
</protein>
<dbReference type="InterPro" id="IPR036291">
    <property type="entry name" value="NAD(P)-bd_dom_sf"/>
</dbReference>
<sequence length="458" mass="50580">MADTTWPLCSFSGSVATQGQGATKPRAMEAAGKSVCVTGAGGFIASWLVKLLLSRGQYVVRGTVRDPGKARRPTSPAPVRGTPVPGDSWLRGRRFLRTRGNRIEFDFSTLLGNSKKPFKIQLCGTTLLRTSDIVRGDHRNWWKIVTLVVLLVCLLSLHPAGEFDPLEARISQLEVAHLGASKNAHLKALEGAGERLQLLKTDLLDYNSVSSAIAGCEGVFHVASPVPSSRSSNPEVEVIGPAVTGTTNVLKACYEAKVRRVVVVSSVAAVLSNPNWPKGKPFDEDCWSDEEYCKKNEDWYYLSKTLAEREAFAYAAKTGLDVVTFCPALVLGPLMQPTINSSSKILFNYFKGDRETVENRLRNIVDVRDVADALLLLYEKPEASGRYICSSPPIKVSDMINILKNLYPTYPYPKNFEEVEEVSVYSFEKLQKLGWTFRPVEETLRGSVESYKAFGFLN</sequence>
<keyword evidence="1" id="KW-0560">Oxidoreductase</keyword>
<dbReference type="Pfam" id="PF01370">
    <property type="entry name" value="Epimerase"/>
    <property type="match status" value="1"/>
</dbReference>
<evidence type="ECO:0000313" key="5">
    <source>
        <dbReference type="Proteomes" id="UP001497457"/>
    </source>
</evidence>
<evidence type="ECO:0000313" key="4">
    <source>
        <dbReference type="EMBL" id="CAL5039444.1"/>
    </source>
</evidence>
<dbReference type="PANTHER" id="PTHR10366:SF831">
    <property type="entry name" value="NAD-DEPENDENT EPIMERASE_DEHYDRATASE DOMAIN-CONTAINING PROTEIN"/>
    <property type="match status" value="1"/>
</dbReference>
<reference evidence="4 5" key="2">
    <citation type="submission" date="2024-10" db="EMBL/GenBank/DDBJ databases">
        <authorList>
            <person name="Ryan C."/>
        </authorList>
    </citation>
    <scope>NUCLEOTIDE SEQUENCE [LARGE SCALE GENOMIC DNA]</scope>
</reference>
<feature type="region of interest" description="Disordered" evidence="2">
    <location>
        <begin position="64"/>
        <end position="85"/>
    </location>
</feature>
<dbReference type="EMBL" id="OZ075143">
    <property type="protein sequence ID" value="CAL5039444.1"/>
    <property type="molecule type" value="Genomic_DNA"/>
</dbReference>
<gene>
    <name evidence="4" type="ORF">URODEC1_LOCUS85544</name>
</gene>
<dbReference type="SUPFAM" id="SSF51735">
    <property type="entry name" value="NAD(P)-binding Rossmann-fold domains"/>
    <property type="match status" value="1"/>
</dbReference>
<evidence type="ECO:0000256" key="1">
    <source>
        <dbReference type="ARBA" id="ARBA00023002"/>
    </source>
</evidence>
<dbReference type="InterPro" id="IPR050425">
    <property type="entry name" value="NAD(P)_dehydrat-like"/>
</dbReference>
<proteinExistence type="predicted"/>
<evidence type="ECO:0000259" key="3">
    <source>
        <dbReference type="Pfam" id="PF01370"/>
    </source>
</evidence>
<keyword evidence="5" id="KW-1185">Reference proteome</keyword>
<dbReference type="Proteomes" id="UP001497457">
    <property type="component" value="Chromosome 33rd"/>
</dbReference>
<reference evidence="5" key="1">
    <citation type="submission" date="2024-06" db="EMBL/GenBank/DDBJ databases">
        <authorList>
            <person name="Ryan C."/>
        </authorList>
    </citation>
    <scope>NUCLEOTIDE SEQUENCE [LARGE SCALE GENOMIC DNA]</scope>
</reference>
<dbReference type="PANTHER" id="PTHR10366">
    <property type="entry name" value="NAD DEPENDENT EPIMERASE/DEHYDRATASE"/>
    <property type="match status" value="1"/>
</dbReference>